<dbReference type="InterPro" id="IPR056907">
    <property type="entry name" value="UTP6_C"/>
</dbReference>
<dbReference type="OrthoDB" id="28112at2759"/>
<dbReference type="STRING" id="218851.A0A2G5CBZ6"/>
<dbReference type="Gene3D" id="1.25.40.10">
    <property type="entry name" value="Tetratricopeptide repeat domain"/>
    <property type="match status" value="3"/>
</dbReference>
<feature type="domain" description="U3 small nucleolar RNA-associated protein 6 N-terminal" evidence="6">
    <location>
        <begin position="10"/>
        <end position="84"/>
    </location>
</feature>
<dbReference type="InterPro" id="IPR011990">
    <property type="entry name" value="TPR-like_helical_dom_sf"/>
</dbReference>
<evidence type="ECO:0000259" key="6">
    <source>
        <dbReference type="Pfam" id="PF08640"/>
    </source>
</evidence>
<sequence length="654" mass="76210">MADVVRFRTERMLDELDDFEKKGIFTPLEIKEIAKKRTNFEYKLKRPSPLKEDFLAYIEYEKQLDLLRRLRKKSVSRQLEEMGKKKLKKTVYDEAGVRRIISIFHLATTRFKGDLNLWIKYIEFCKQHGHGRMKTVMAKVIRFHPKKPSLYMYAAQWEFDHNLNAAAARALMMEGLRQCPNSEDLWVEYLRMELTYLYKLKTRKVVLGEDTGSLVRDPEDNDDKQWKDENKDLFMPLDEERTNADGSDVQDEESENKLDVFSEQASRTLQAVYSNAVEALPSSMNLRKRFLEILNGLQLAQSDNLREEIIDGMKKDFGKDPEYWDWLARCQIFDTRETEKMTKEELRLKLDKAVEIYEEALKSLPSANMFCLYAKFWMDVISPEEDSQISECTHTSEHSLELIPYLVNVYETAESMGCMTEDLAYQYISLYLRLGRLEEARTIAEKLCKGNLSRAVKLWELRISTEVKWITSKSLSLSKDDLHSTFNLVRDILSQVSISEADNLWHMAIKFFSNHREYFDKLVQVFMALITRYTEGGFSISSAIVNFTLQRDGIHRAREMYKRILTLPHASLALHRNCIELESNLAFVGDKDGLVNARKLYESALTTYSQDVGLWRDYLSLEKKVGTSETANGVYWRAAKTVKDISGLIAPNDL</sequence>
<feature type="domain" description="U3 small nucleolar RNA-associated protein 6 homolog C-terminal" evidence="7">
    <location>
        <begin position="352"/>
        <end position="641"/>
    </location>
</feature>
<dbReference type="FunCoup" id="A0A2G5CBZ6">
    <property type="interactions" value="3218"/>
</dbReference>
<evidence type="ECO:0000259" key="7">
    <source>
        <dbReference type="Pfam" id="PF24892"/>
    </source>
</evidence>
<reference evidence="8 9" key="1">
    <citation type="submission" date="2017-09" db="EMBL/GenBank/DDBJ databases">
        <title>WGS assembly of Aquilegia coerulea Goldsmith.</title>
        <authorList>
            <person name="Hodges S."/>
            <person name="Kramer E."/>
            <person name="Nordborg M."/>
            <person name="Tomkins J."/>
            <person name="Borevitz J."/>
            <person name="Derieg N."/>
            <person name="Yan J."/>
            <person name="Mihaltcheva S."/>
            <person name="Hayes R.D."/>
            <person name="Rokhsar D."/>
        </authorList>
    </citation>
    <scope>NUCLEOTIDE SEQUENCE [LARGE SCALE GENOMIC DNA]</scope>
    <source>
        <strain evidence="9">cv. Goldsmith</strain>
    </source>
</reference>
<keyword evidence="5" id="KW-0539">Nucleus</keyword>
<dbReference type="InParanoid" id="A0A2G5CBZ6"/>
<dbReference type="GO" id="GO:0034388">
    <property type="term" value="C:Pwp2p-containing subcomplex of 90S preribosome"/>
    <property type="evidence" value="ECO:0007669"/>
    <property type="project" value="TreeGrafter"/>
</dbReference>
<dbReference type="GO" id="GO:0000462">
    <property type="term" value="P:maturation of SSU-rRNA from tricistronic rRNA transcript (SSU-rRNA, 5.8S rRNA, LSU-rRNA)"/>
    <property type="evidence" value="ECO:0007669"/>
    <property type="project" value="InterPro"/>
</dbReference>
<keyword evidence="9" id="KW-1185">Reference proteome</keyword>
<name>A0A2G5CBZ6_AQUCA</name>
<organism evidence="8 9">
    <name type="scientific">Aquilegia coerulea</name>
    <name type="common">Rocky mountain columbine</name>
    <dbReference type="NCBI Taxonomy" id="218851"/>
    <lineage>
        <taxon>Eukaryota</taxon>
        <taxon>Viridiplantae</taxon>
        <taxon>Streptophyta</taxon>
        <taxon>Embryophyta</taxon>
        <taxon>Tracheophyta</taxon>
        <taxon>Spermatophyta</taxon>
        <taxon>Magnoliopsida</taxon>
        <taxon>Ranunculales</taxon>
        <taxon>Ranunculaceae</taxon>
        <taxon>Thalictroideae</taxon>
        <taxon>Aquilegia</taxon>
    </lineage>
</organism>
<dbReference type="PANTHER" id="PTHR23271">
    <property type="entry name" value="HEPATOCELLULAR CARCINOMA-ASSOCIATED ANTIGEN 66"/>
    <property type="match status" value="1"/>
</dbReference>
<accession>A0A2G5CBZ6</accession>
<comment type="similarity">
    <text evidence="2">Belongs to the UTP6 family.</text>
</comment>
<keyword evidence="3" id="KW-0698">rRNA processing</keyword>
<evidence type="ECO:0000256" key="5">
    <source>
        <dbReference type="ARBA" id="ARBA00023242"/>
    </source>
</evidence>
<proteinExistence type="inferred from homology"/>
<evidence type="ECO:0000313" key="8">
    <source>
        <dbReference type="EMBL" id="PIA28790.1"/>
    </source>
</evidence>
<evidence type="ECO:0000313" key="9">
    <source>
        <dbReference type="Proteomes" id="UP000230069"/>
    </source>
</evidence>
<gene>
    <name evidence="8" type="ORF">AQUCO_06600006v1</name>
</gene>
<evidence type="ECO:0000256" key="4">
    <source>
        <dbReference type="ARBA" id="ARBA00022737"/>
    </source>
</evidence>
<dbReference type="GO" id="GO:0032040">
    <property type="term" value="C:small-subunit processome"/>
    <property type="evidence" value="ECO:0007669"/>
    <property type="project" value="TreeGrafter"/>
</dbReference>
<evidence type="ECO:0000256" key="3">
    <source>
        <dbReference type="ARBA" id="ARBA00022552"/>
    </source>
</evidence>
<comment type="subcellular location">
    <subcellularLocation>
        <location evidence="1">Nucleus</location>
        <location evidence="1">Nucleolus</location>
    </subcellularLocation>
</comment>
<dbReference type="Proteomes" id="UP000230069">
    <property type="component" value="Unassembled WGS sequence"/>
</dbReference>
<dbReference type="EMBL" id="KZ305083">
    <property type="protein sequence ID" value="PIA28790.1"/>
    <property type="molecule type" value="Genomic_DNA"/>
</dbReference>
<dbReference type="InterPro" id="IPR003107">
    <property type="entry name" value="HAT"/>
</dbReference>
<dbReference type="InterPro" id="IPR055347">
    <property type="entry name" value="UTP6_N"/>
</dbReference>
<dbReference type="SMART" id="SM00386">
    <property type="entry name" value="HAT"/>
    <property type="match status" value="7"/>
</dbReference>
<dbReference type="AlphaFoldDB" id="A0A2G5CBZ6"/>
<dbReference type="SUPFAM" id="SSF48452">
    <property type="entry name" value="TPR-like"/>
    <property type="match status" value="2"/>
</dbReference>
<dbReference type="PANTHER" id="PTHR23271:SF1">
    <property type="entry name" value="U3 SMALL NUCLEOLAR RNA-ASSOCIATED PROTEIN 6 HOMOLOG"/>
    <property type="match status" value="1"/>
</dbReference>
<dbReference type="GO" id="GO:0030515">
    <property type="term" value="F:snoRNA binding"/>
    <property type="evidence" value="ECO:0007669"/>
    <property type="project" value="InterPro"/>
</dbReference>
<evidence type="ECO:0000256" key="2">
    <source>
        <dbReference type="ARBA" id="ARBA00010734"/>
    </source>
</evidence>
<protein>
    <recommendedName>
        <fullName evidence="10">U3 small nucleolar RNA-associated protein 6 homolog</fullName>
    </recommendedName>
</protein>
<keyword evidence="4" id="KW-0677">Repeat</keyword>
<evidence type="ECO:0008006" key="10">
    <source>
        <dbReference type="Google" id="ProtNLM"/>
    </source>
</evidence>
<dbReference type="InterPro" id="IPR013949">
    <property type="entry name" value="Utp6"/>
</dbReference>
<evidence type="ECO:0000256" key="1">
    <source>
        <dbReference type="ARBA" id="ARBA00004604"/>
    </source>
</evidence>
<dbReference type="Pfam" id="PF24892">
    <property type="entry name" value="UTP6_C"/>
    <property type="match status" value="1"/>
</dbReference>
<dbReference type="Pfam" id="PF08640">
    <property type="entry name" value="U3_assoc_6"/>
    <property type="match status" value="1"/>
</dbReference>